<feature type="region of interest" description="Disordered" evidence="1">
    <location>
        <begin position="288"/>
        <end position="312"/>
    </location>
</feature>
<evidence type="ECO:0000256" key="2">
    <source>
        <dbReference type="SAM" id="SignalP"/>
    </source>
</evidence>
<protein>
    <submittedName>
        <fullName evidence="3">Uncharacterized protein</fullName>
    </submittedName>
</protein>
<organism evidence="3 4">
    <name type="scientific">Neolewinella antarctica</name>
    <dbReference type="NCBI Taxonomy" id="442734"/>
    <lineage>
        <taxon>Bacteria</taxon>
        <taxon>Pseudomonadati</taxon>
        <taxon>Bacteroidota</taxon>
        <taxon>Saprospiria</taxon>
        <taxon>Saprospirales</taxon>
        <taxon>Lewinellaceae</taxon>
        <taxon>Neolewinella</taxon>
    </lineage>
</organism>
<dbReference type="EMBL" id="JAATJH010000001">
    <property type="protein sequence ID" value="NJC24899.1"/>
    <property type="molecule type" value="Genomic_DNA"/>
</dbReference>
<feature type="chain" id="PRO_5046757209" evidence="2">
    <location>
        <begin position="22"/>
        <end position="312"/>
    </location>
</feature>
<accession>A0ABX0X7D7</accession>
<proteinExistence type="predicted"/>
<evidence type="ECO:0000313" key="3">
    <source>
        <dbReference type="EMBL" id="NJC24899.1"/>
    </source>
</evidence>
<keyword evidence="2" id="KW-0732">Signal</keyword>
<evidence type="ECO:0000313" key="4">
    <source>
        <dbReference type="Proteomes" id="UP000770785"/>
    </source>
</evidence>
<sequence length="312" mass="35108">MKFHFLLSVCLAFSFASSGQATELSDDQTKSLREQEAALVELSYEMHTDSSDDARFLACKELIKGLVEALKTPNSYRYPFDSLRGVVIKESPDQKFRLFTWELHVNADTYRHYGAIQMNTTDLQLQPLLDRGAALRENPENAAMSAENWLGYVVYDIIPAGGYDGQPAYFIFGFDRYAKWSRRKVLDVLTFGGDGNANFGAPVFKTYTEGGFLVEDRKRIIINYGAEGNVTLKYEPETNRVIYENVVMVPGTRGSGPVNMPDGSYRALELNDEGIWVENDRLFTHKYKEAPREEAKSSAGQDIIGRQKSGGQ</sequence>
<gene>
    <name evidence="3" type="ORF">GGR27_000380</name>
</gene>
<dbReference type="RefSeq" id="WP_168035697.1">
    <property type="nucleotide sequence ID" value="NZ_JAATJH010000001.1"/>
</dbReference>
<dbReference type="Proteomes" id="UP000770785">
    <property type="component" value="Unassembled WGS sequence"/>
</dbReference>
<feature type="signal peptide" evidence="2">
    <location>
        <begin position="1"/>
        <end position="21"/>
    </location>
</feature>
<keyword evidence="4" id="KW-1185">Reference proteome</keyword>
<comment type="caution">
    <text evidence="3">The sequence shown here is derived from an EMBL/GenBank/DDBJ whole genome shotgun (WGS) entry which is preliminary data.</text>
</comment>
<reference evidence="3 4" key="1">
    <citation type="submission" date="2020-03" db="EMBL/GenBank/DDBJ databases">
        <title>Genomic Encyclopedia of Type Strains, Phase IV (KMG-IV): sequencing the most valuable type-strain genomes for metagenomic binning, comparative biology and taxonomic classification.</title>
        <authorList>
            <person name="Goeker M."/>
        </authorList>
    </citation>
    <scope>NUCLEOTIDE SEQUENCE [LARGE SCALE GENOMIC DNA]</scope>
    <source>
        <strain evidence="3 4">DSM 105096</strain>
    </source>
</reference>
<evidence type="ECO:0000256" key="1">
    <source>
        <dbReference type="SAM" id="MobiDB-lite"/>
    </source>
</evidence>
<name>A0ABX0X7D7_9BACT</name>